<name>B0DGZ5_LACBS</name>
<dbReference type="RefSeq" id="XP_001883099.1">
    <property type="nucleotide sequence ID" value="XM_001883064.1"/>
</dbReference>
<dbReference type="InParanoid" id="B0DGZ5"/>
<protein>
    <submittedName>
        <fullName evidence="7">Predicted protein</fullName>
    </submittedName>
</protein>
<feature type="compositionally biased region" description="Polar residues" evidence="5">
    <location>
        <begin position="962"/>
        <end position="976"/>
    </location>
</feature>
<dbReference type="OrthoDB" id="298344at2759"/>
<feature type="compositionally biased region" description="Polar residues" evidence="5">
    <location>
        <begin position="286"/>
        <end position="304"/>
    </location>
</feature>
<feature type="compositionally biased region" description="Polar residues" evidence="5">
    <location>
        <begin position="932"/>
        <end position="942"/>
    </location>
</feature>
<proteinExistence type="predicted"/>
<feature type="region of interest" description="Disordered" evidence="5">
    <location>
        <begin position="1742"/>
        <end position="1783"/>
    </location>
</feature>
<feature type="compositionally biased region" description="Polar residues" evidence="5">
    <location>
        <begin position="1179"/>
        <end position="1194"/>
    </location>
</feature>
<feature type="compositionally biased region" description="Polar residues" evidence="5">
    <location>
        <begin position="1461"/>
        <end position="1472"/>
    </location>
</feature>
<dbReference type="GO" id="GO:0005634">
    <property type="term" value="C:nucleus"/>
    <property type="evidence" value="ECO:0007669"/>
    <property type="project" value="UniProtKB-SubCell"/>
</dbReference>
<feature type="compositionally biased region" description="Low complexity" evidence="5">
    <location>
        <begin position="1631"/>
        <end position="1642"/>
    </location>
</feature>
<feature type="region of interest" description="Disordered" evidence="5">
    <location>
        <begin position="782"/>
        <end position="892"/>
    </location>
</feature>
<dbReference type="Pfam" id="PF10497">
    <property type="entry name" value="zf-4CXXC_R1"/>
    <property type="match status" value="1"/>
</dbReference>
<feature type="compositionally biased region" description="Polar residues" evidence="5">
    <location>
        <begin position="179"/>
        <end position="202"/>
    </location>
</feature>
<feature type="compositionally biased region" description="Polar residues" evidence="5">
    <location>
        <begin position="411"/>
        <end position="425"/>
    </location>
</feature>
<feature type="compositionally biased region" description="Polar residues" evidence="5">
    <location>
        <begin position="1147"/>
        <end position="1165"/>
    </location>
</feature>
<reference evidence="7 8" key="1">
    <citation type="journal article" date="2008" name="Nature">
        <title>The genome of Laccaria bicolor provides insights into mycorrhizal symbiosis.</title>
        <authorList>
            <person name="Martin F."/>
            <person name="Aerts A."/>
            <person name="Ahren D."/>
            <person name="Brun A."/>
            <person name="Danchin E.G.J."/>
            <person name="Duchaussoy F."/>
            <person name="Gibon J."/>
            <person name="Kohler A."/>
            <person name="Lindquist E."/>
            <person name="Pereda V."/>
            <person name="Salamov A."/>
            <person name="Shapiro H.J."/>
            <person name="Wuyts J."/>
            <person name="Blaudez D."/>
            <person name="Buee M."/>
            <person name="Brokstein P."/>
            <person name="Canbaeck B."/>
            <person name="Cohen D."/>
            <person name="Courty P.E."/>
            <person name="Coutinho P.M."/>
            <person name="Delaruelle C."/>
            <person name="Detter J.C."/>
            <person name="Deveau A."/>
            <person name="DiFazio S."/>
            <person name="Duplessis S."/>
            <person name="Fraissinet-Tachet L."/>
            <person name="Lucic E."/>
            <person name="Frey-Klett P."/>
            <person name="Fourrey C."/>
            <person name="Feussner I."/>
            <person name="Gay G."/>
            <person name="Grimwood J."/>
            <person name="Hoegger P.J."/>
            <person name="Jain P."/>
            <person name="Kilaru S."/>
            <person name="Labbe J."/>
            <person name="Lin Y.C."/>
            <person name="Legue V."/>
            <person name="Le Tacon F."/>
            <person name="Marmeisse R."/>
            <person name="Melayah D."/>
            <person name="Montanini B."/>
            <person name="Muratet M."/>
            <person name="Nehls U."/>
            <person name="Niculita-Hirzel H."/>
            <person name="Oudot-Le Secq M.P."/>
            <person name="Peter M."/>
            <person name="Quesneville H."/>
            <person name="Rajashekar B."/>
            <person name="Reich M."/>
            <person name="Rouhier N."/>
            <person name="Schmutz J."/>
            <person name="Yin T."/>
            <person name="Chalot M."/>
            <person name="Henrissat B."/>
            <person name="Kuees U."/>
            <person name="Lucas S."/>
            <person name="Van de Peer Y."/>
            <person name="Podila G.K."/>
            <person name="Polle A."/>
            <person name="Pukkila P.J."/>
            <person name="Richardson P.M."/>
            <person name="Rouze P."/>
            <person name="Sanders I.R."/>
            <person name="Stajich J.E."/>
            <person name="Tunlid A."/>
            <person name="Tuskan G."/>
            <person name="Grigoriev I.V."/>
        </authorList>
    </citation>
    <scope>NUCLEOTIDE SEQUENCE [LARGE SCALE GENOMIC DNA]</scope>
    <source>
        <strain evidence="8">S238N-H82 / ATCC MYA-4686</strain>
    </source>
</reference>
<feature type="region of interest" description="Disordered" evidence="5">
    <location>
        <begin position="1143"/>
        <end position="1194"/>
    </location>
</feature>
<feature type="domain" description="Zinc-finger" evidence="6">
    <location>
        <begin position="1230"/>
        <end position="1294"/>
    </location>
</feature>
<evidence type="ECO:0000256" key="1">
    <source>
        <dbReference type="ARBA" id="ARBA00004123"/>
    </source>
</evidence>
<evidence type="ECO:0000256" key="3">
    <source>
        <dbReference type="ARBA" id="ARBA00023163"/>
    </source>
</evidence>
<comment type="subcellular location">
    <subcellularLocation>
        <location evidence="1">Nucleus</location>
    </subcellularLocation>
</comment>
<feature type="region of interest" description="Disordered" evidence="5">
    <location>
        <begin position="1410"/>
        <end position="1477"/>
    </location>
</feature>
<feature type="region of interest" description="Disordered" evidence="5">
    <location>
        <begin position="1625"/>
        <end position="1712"/>
    </location>
</feature>
<gene>
    <name evidence="7" type="ORF">LACBIDRAFT_300533</name>
</gene>
<dbReference type="EMBL" id="DS547109">
    <property type="protein sequence ID" value="EDR06238.1"/>
    <property type="molecule type" value="Genomic_DNA"/>
</dbReference>
<feature type="compositionally biased region" description="Polar residues" evidence="5">
    <location>
        <begin position="1752"/>
        <end position="1783"/>
    </location>
</feature>
<feature type="compositionally biased region" description="Basic and acidic residues" evidence="5">
    <location>
        <begin position="1419"/>
        <end position="1433"/>
    </location>
</feature>
<feature type="compositionally biased region" description="Basic and acidic residues" evidence="5">
    <location>
        <begin position="331"/>
        <end position="340"/>
    </location>
</feature>
<feature type="compositionally biased region" description="Polar residues" evidence="5">
    <location>
        <begin position="120"/>
        <end position="132"/>
    </location>
</feature>
<keyword evidence="8" id="KW-1185">Reference proteome</keyword>
<organism evidence="8">
    <name type="scientific">Laccaria bicolor (strain S238N-H82 / ATCC MYA-4686)</name>
    <name type="common">Bicoloured deceiver</name>
    <name type="synonym">Laccaria laccata var. bicolor</name>
    <dbReference type="NCBI Taxonomy" id="486041"/>
    <lineage>
        <taxon>Eukaryota</taxon>
        <taxon>Fungi</taxon>
        <taxon>Dikarya</taxon>
        <taxon>Basidiomycota</taxon>
        <taxon>Agaricomycotina</taxon>
        <taxon>Agaricomycetes</taxon>
        <taxon>Agaricomycetidae</taxon>
        <taxon>Agaricales</taxon>
        <taxon>Agaricineae</taxon>
        <taxon>Hydnangiaceae</taxon>
        <taxon>Laccaria</taxon>
    </lineage>
</organism>
<sequence length="1829" mass="197621">MGLVQCATRGMGRVDKTPLTAQGLFDSHVTAIPYNASGVQATSKFYQPTQSYVIPPLSNGGATYAEPTQTNGTTYTGPTQTYVAPSNSELNATNYAGPTQPYVIPPLQEPLPASLTRAATTNGYASGPQPAQSKAREQHTPHSEPPFNFSSWPTPLPQSSTPVPTKVLSNGKYRHSKQADSNQGATNKINPANPAPSQTRPRANTGRKTLEQHRRDAMKRDGVYSAPAPQAFALPNTSVSPFAADLANAINSLSGTNSNHPERRNVQQTKPYVPHGVTRPKEQQARHASTSTSTWAAPQSNPNHQHYRGERPGMQAVSRVQVPEKKQKRKGDKEHSKNPDNDVATAQSDVPSGSTDIAPSAYSKQAFDISSVYVPRPTAIPAPPKAGSEAVIANGGTDAGQITLPPVQLTPHPTTSRTAMETSEQYRSDSPLFTPPPDNRRLSPSQAIPSVDRLFTPTPPPEAPSCPSIHLPAVETIEIRNIQSKKRVWMSHVRVPHLPKGVRKADYKPLFKENVKQKRSRVDVQVHRSLEHALNTSLDHNANSGVIPELGLGRTQSSKPRTDKHKNIEHVGRRDVAGSSKMHVAGAKRKHTSEQDLHHRKHEVAADERRDVDVRPKKKFKPTGWKSTSDLSEVGSGADVVHVGTTIERIGRYGYTKYNAEEDVVRMLWDRVKVVPAPVLAMNIRHLGERVGVDRATITGKPGRKSKSKGEKGGQGDKWFVWHMPRNPVYEVGDSGELVELDGGISVGRSVRMEDWSDEEEVLEDKDSDSLAPKVNGVGHLQKKEKGKELFDNRARNRHGTRLPSITCAEQPGPQSQHTLPLNPIKALAQRSEAGPQRGPGRSSTVPAGGLTESGVEEKAVKPSAKALGKRKAVSPSSPRKKPPARNFSLTKHLTTLTLTQQDLQPADPPQIPSDWVSPSVAFPPSPAPRFHSQQRSPTSNRRASDPMRLSTPKERLVPSKKGTSTTPASGPSDPTANVHLHPYMNGFGAMQAPTLGMQSPEGRSIPSWTKFTFTAYSDPKAQNALLSSFTHDAPEDSFTMFGLPSTLLPIVDPSHHDESPLLNNSTHNSPFDHLDLPSNEMQRDESAVPWASLMLEKQYEFDTIDPTLLQGEEAATLHEELDVKMEAEGPPSPCSDAAAFEELEPSTHSSDSGSDFQGDNSASSARVEGPRTKRIQRHQPNLGNSGNLPCSQPGTSALSRPVVNLSAMKMPNLRPAPRGFQWERVSTEAYCHQCRTKTFRRRMKCTCKKEFCNRCISSRYPEIIFTSQFEAQCPYCSKFCNCDLCCVKRGDTYVKTPAPEASLSTATAKHPRIHLGGKTNLPPLASARVKKPSEADVPKLPRATHTITGPVEYWGAVYSLSGEKVATGFIGAHGDESVVFARELPLSQPVRKREFVGAIQRSWGLGRKPVVTDLHPASPDKKASRGKERRLYIGDGSRLPPRRKPSIRDDDLPSSFDFGTPTSTLTSVSDTEQQENEIDEGEFILPVVAGGVDSEYSTELNQFSPECLCDDDMTRALVLGLHAVGVLAVVGEPSQPTNPPVPPTLSMSHPVYVSNSGGASLQLASAFSTLSIPDGSENLLQSKTTDQAEELPSLGMPSIVPLTGAAIQQDQAIIVQGSPTLGHQSRSIDAPLPLANCNAPPSSMHSDLPSPQFGTLLPPTDSAPLPAEFGAPLPSVDLGVPAPAELDTSPPSARSLPCGTPLSEEPASLSLLPQRLSKGTITTDVASTLASFNLDCPITMPLRPPQLTERPATTSNPQEPTPSLSASPKTTSLDGSLNPSMQHEGSTMWALSFLDSSSNKGNACDKDTVTSRPSGSIPLPNFTPYGGI</sequence>
<keyword evidence="2" id="KW-0805">Transcription regulation</keyword>
<dbReference type="KEGG" id="lbc:LACBIDRAFT_300533"/>
<feature type="compositionally biased region" description="Basic residues" evidence="5">
    <location>
        <begin position="868"/>
        <end position="884"/>
    </location>
</feature>
<feature type="compositionally biased region" description="Basic and acidic residues" evidence="5">
    <location>
        <begin position="782"/>
        <end position="795"/>
    </location>
</feature>
<evidence type="ECO:0000256" key="2">
    <source>
        <dbReference type="ARBA" id="ARBA00023015"/>
    </source>
</evidence>
<dbReference type="HOGENOM" id="CLU_237680_0_0_1"/>
<feature type="region of interest" description="Disordered" evidence="5">
    <location>
        <begin position="696"/>
        <end position="718"/>
    </location>
</feature>
<dbReference type="CDD" id="cd00065">
    <property type="entry name" value="FYVE_like_SF"/>
    <property type="match status" value="1"/>
</dbReference>
<keyword evidence="4" id="KW-0539">Nucleus</keyword>
<evidence type="ECO:0000313" key="7">
    <source>
        <dbReference type="EMBL" id="EDR06238.1"/>
    </source>
</evidence>
<feature type="compositionally biased region" description="Polar residues" evidence="5">
    <location>
        <begin position="148"/>
        <end position="163"/>
    </location>
</feature>
<dbReference type="GeneID" id="6078658"/>
<feature type="region of interest" description="Disordered" evidence="5">
    <location>
        <begin position="904"/>
        <end position="978"/>
    </location>
</feature>
<feature type="region of interest" description="Disordered" evidence="5">
    <location>
        <begin position="396"/>
        <end position="445"/>
    </location>
</feature>
<feature type="compositionally biased region" description="Low complexity" evidence="5">
    <location>
        <begin position="1702"/>
        <end position="1712"/>
    </location>
</feature>
<feature type="compositionally biased region" description="Polar residues" evidence="5">
    <location>
        <begin position="344"/>
        <end position="357"/>
    </location>
</feature>
<dbReference type="Proteomes" id="UP000001194">
    <property type="component" value="Unassembled WGS sequence"/>
</dbReference>
<feature type="region of interest" description="Disordered" evidence="5">
    <location>
        <begin position="120"/>
        <end position="216"/>
    </location>
</feature>
<feature type="region of interest" description="Disordered" evidence="5">
    <location>
        <begin position="253"/>
        <end position="357"/>
    </location>
</feature>
<evidence type="ECO:0000256" key="4">
    <source>
        <dbReference type="ARBA" id="ARBA00023242"/>
    </source>
</evidence>
<evidence type="ECO:0000313" key="8">
    <source>
        <dbReference type="Proteomes" id="UP000001194"/>
    </source>
</evidence>
<evidence type="ECO:0000256" key="5">
    <source>
        <dbReference type="SAM" id="MobiDB-lite"/>
    </source>
</evidence>
<dbReference type="InterPro" id="IPR018866">
    <property type="entry name" value="Znf-4CXXC_R1"/>
</dbReference>
<feature type="region of interest" description="Disordered" evidence="5">
    <location>
        <begin position="1801"/>
        <end position="1829"/>
    </location>
</feature>
<accession>B0DGZ5</accession>
<keyword evidence="3" id="KW-0804">Transcription</keyword>
<evidence type="ECO:0000259" key="6">
    <source>
        <dbReference type="Pfam" id="PF10497"/>
    </source>
</evidence>